<dbReference type="GO" id="GO:0003676">
    <property type="term" value="F:nucleic acid binding"/>
    <property type="evidence" value="ECO:0007669"/>
    <property type="project" value="InterPro"/>
</dbReference>
<accession>K0NHU7</accession>
<organism evidence="2 3">
    <name type="scientific">Desulfobacula toluolica (strain DSM 7467 / Tol2)</name>
    <dbReference type="NCBI Taxonomy" id="651182"/>
    <lineage>
        <taxon>Bacteria</taxon>
        <taxon>Pseudomonadati</taxon>
        <taxon>Thermodesulfobacteriota</taxon>
        <taxon>Desulfobacteria</taxon>
        <taxon>Desulfobacterales</taxon>
        <taxon>Desulfobacteraceae</taxon>
        <taxon>Desulfobacula</taxon>
    </lineage>
</organism>
<keyword evidence="3" id="KW-1185">Reference proteome</keyword>
<dbReference type="Gene3D" id="3.30.420.10">
    <property type="entry name" value="Ribonuclease H-like superfamily/Ribonuclease H"/>
    <property type="match status" value="1"/>
</dbReference>
<sequence length="276" mass="32157">MLVNTFIHIPGIGPVTEKKIWQSNVLTWKDYNCFSCLNLSVSKIEDIKRFAKESTQHLENNHPGFFEAQLPSNQHFRLFPEFRHSCAYLDIETTGLETSSQITTIALYNGKDIKYFVQGKNLGAFLDEIKNYKILITYNGRSFDIPFIEEYFNVKLPHAQIDLRYILQHLGFKGGLKKCEKALGMDREDLDGVDGYFAILLWNEYQLNNNDKALETLLAYNIEDVINLETLMIKSYNLNIQNTPFFNTHTIEEPPKPKNPFKADLKTIQRLKHKYY</sequence>
<dbReference type="InterPro" id="IPR012337">
    <property type="entry name" value="RNaseH-like_sf"/>
</dbReference>
<dbReference type="InterPro" id="IPR036397">
    <property type="entry name" value="RNaseH_sf"/>
</dbReference>
<name>K0NHU7_DESTT</name>
<dbReference type="PATRIC" id="fig|651182.5.peg.1491"/>
<reference evidence="2 3" key="1">
    <citation type="journal article" date="2013" name="Environ. Microbiol.">
        <title>Complete genome, catabolic sub-proteomes and key-metabolites of Desulfobacula toluolica Tol2, a marine, aromatic compound-degrading, sulfate-reducing bacterium.</title>
        <authorList>
            <person name="Wohlbrand L."/>
            <person name="Jacob J.H."/>
            <person name="Kube M."/>
            <person name="Mussmann M."/>
            <person name="Jarling R."/>
            <person name="Beck A."/>
            <person name="Amann R."/>
            <person name="Wilkes H."/>
            <person name="Reinhardt R."/>
            <person name="Rabus R."/>
        </authorList>
    </citation>
    <scope>NUCLEOTIDE SEQUENCE [LARGE SCALE GENOMIC DNA]</scope>
    <source>
        <strain evidence="3">DSM 7467 / Tol2</strain>
    </source>
</reference>
<evidence type="ECO:0000259" key="1">
    <source>
        <dbReference type="Pfam" id="PF13482"/>
    </source>
</evidence>
<dbReference type="HOGENOM" id="CLU_073770_0_0_7"/>
<dbReference type="KEGG" id="dto:TOL2_C12400"/>
<dbReference type="RefSeq" id="WP_014956750.1">
    <property type="nucleotide sequence ID" value="NC_018645.1"/>
</dbReference>
<dbReference type="OrthoDB" id="9790530at2"/>
<dbReference type="Pfam" id="PF13482">
    <property type="entry name" value="RNase_H_2"/>
    <property type="match status" value="1"/>
</dbReference>
<feature type="domain" description="YprB ribonuclease H-like" evidence="1">
    <location>
        <begin position="87"/>
        <end position="234"/>
    </location>
</feature>
<gene>
    <name evidence="2" type="ordered locus">TOL2_C12400</name>
</gene>
<proteinExistence type="predicted"/>
<evidence type="ECO:0000313" key="2">
    <source>
        <dbReference type="EMBL" id="CCK79403.1"/>
    </source>
</evidence>
<dbReference type="InterPro" id="IPR038720">
    <property type="entry name" value="YprB_RNase_H-like_dom"/>
</dbReference>
<dbReference type="Proteomes" id="UP000007347">
    <property type="component" value="Chromosome"/>
</dbReference>
<dbReference type="EMBL" id="FO203503">
    <property type="protein sequence ID" value="CCK79403.1"/>
    <property type="molecule type" value="Genomic_DNA"/>
</dbReference>
<dbReference type="AlphaFoldDB" id="K0NHU7"/>
<dbReference type="PANTHER" id="PTHR38462">
    <property type="entry name" value="EXONUCLEASE-LIKE PROTEIN"/>
    <property type="match status" value="1"/>
</dbReference>
<evidence type="ECO:0000313" key="3">
    <source>
        <dbReference type="Proteomes" id="UP000007347"/>
    </source>
</evidence>
<dbReference type="STRING" id="651182.TOL2_C12400"/>
<protein>
    <submittedName>
        <fullName evidence="2">Conserved uncharacterized protein</fullName>
    </submittedName>
</protein>
<dbReference type="PANTHER" id="PTHR38462:SF1">
    <property type="entry name" value="YPRB RIBONUCLEASE H-LIKE DOMAIN-CONTAINING PROTEIN"/>
    <property type="match status" value="1"/>
</dbReference>
<dbReference type="SUPFAM" id="SSF53098">
    <property type="entry name" value="Ribonuclease H-like"/>
    <property type="match status" value="1"/>
</dbReference>